<dbReference type="AlphaFoldDB" id="A0A8J5HZH2"/>
<dbReference type="PANTHER" id="PTHR12741">
    <property type="entry name" value="LYST-INTERACTING PROTEIN LIP5 DOPAMINE RESPONSIVE PROTEIN DRG-1"/>
    <property type="match status" value="1"/>
</dbReference>
<organism evidence="2 3">
    <name type="scientific">Zingiber officinale</name>
    <name type="common">Ginger</name>
    <name type="synonym">Amomum zingiber</name>
    <dbReference type="NCBI Taxonomy" id="94328"/>
    <lineage>
        <taxon>Eukaryota</taxon>
        <taxon>Viridiplantae</taxon>
        <taxon>Streptophyta</taxon>
        <taxon>Embryophyta</taxon>
        <taxon>Tracheophyta</taxon>
        <taxon>Spermatophyta</taxon>
        <taxon>Magnoliopsida</taxon>
        <taxon>Liliopsida</taxon>
        <taxon>Zingiberales</taxon>
        <taxon>Zingiberaceae</taxon>
        <taxon>Zingiber</taxon>
    </lineage>
</organism>
<sequence length="205" mass="23493">MLRSRFQSLPSAFNACLIPPEKSEASRSSGFRAALSSKFEQSVISNREMDLLLVPYKSDRDLNDRKITQWPPFLLASKIPIALDMAKDSDGKYRELQKRIHADVYMICAVKECYASFMSIIKYLVDGKRESEVVDGIFSKVKDCIENDSLHELKLSHLPVLCNKFIELIKLLMTNKKDDRGQVIILFQDMLEVVTRDIMEEELPG</sequence>
<accession>A0A8J5HZH2</accession>
<dbReference type="PANTHER" id="PTHR12741:SF48">
    <property type="entry name" value="1,3-BETA-GLUCAN SYNTHASE COMPONENT FKS1-RELATED"/>
    <property type="match status" value="1"/>
</dbReference>
<evidence type="ECO:0000259" key="1">
    <source>
        <dbReference type="Pfam" id="PF25968"/>
    </source>
</evidence>
<dbReference type="GO" id="GO:0005886">
    <property type="term" value="C:plasma membrane"/>
    <property type="evidence" value="ECO:0007669"/>
    <property type="project" value="TreeGrafter"/>
</dbReference>
<reference evidence="2 3" key="1">
    <citation type="submission" date="2020-08" db="EMBL/GenBank/DDBJ databases">
        <title>Plant Genome Project.</title>
        <authorList>
            <person name="Zhang R.-G."/>
        </authorList>
    </citation>
    <scope>NUCLEOTIDE SEQUENCE [LARGE SCALE GENOMIC DNA]</scope>
    <source>
        <tissue evidence="2">Rhizome</tissue>
    </source>
</reference>
<dbReference type="Proteomes" id="UP000734854">
    <property type="component" value="Unassembled WGS sequence"/>
</dbReference>
<dbReference type="InterPro" id="IPR058851">
    <property type="entry name" value="CALS1_helical"/>
</dbReference>
<protein>
    <recommendedName>
        <fullName evidence="1">Callose synthase helical domain-containing protein</fullName>
    </recommendedName>
</protein>
<feature type="domain" description="Callose synthase helical" evidence="1">
    <location>
        <begin position="71"/>
        <end position="202"/>
    </location>
</feature>
<keyword evidence="3" id="KW-1185">Reference proteome</keyword>
<comment type="caution">
    <text evidence="2">The sequence shown here is derived from an EMBL/GenBank/DDBJ whole genome shotgun (WGS) entry which is preliminary data.</text>
</comment>
<gene>
    <name evidence="2" type="ORF">ZIOFF_002135</name>
</gene>
<evidence type="ECO:0000313" key="3">
    <source>
        <dbReference type="Proteomes" id="UP000734854"/>
    </source>
</evidence>
<name>A0A8J5HZH2_ZINOF</name>
<dbReference type="GO" id="GO:0046527">
    <property type="term" value="F:glucosyltransferase activity"/>
    <property type="evidence" value="ECO:0007669"/>
    <property type="project" value="TreeGrafter"/>
</dbReference>
<evidence type="ECO:0000313" key="2">
    <source>
        <dbReference type="EMBL" id="KAG6537057.1"/>
    </source>
</evidence>
<proteinExistence type="predicted"/>
<dbReference type="EMBL" id="JACMSC010000001">
    <property type="protein sequence ID" value="KAG6537057.1"/>
    <property type="molecule type" value="Genomic_DNA"/>
</dbReference>
<dbReference type="Pfam" id="PF25968">
    <property type="entry name" value="CALS1"/>
    <property type="match status" value="1"/>
</dbReference>